<keyword evidence="2" id="KW-1185">Reference proteome</keyword>
<protein>
    <submittedName>
        <fullName evidence="1">Uncharacterized protein</fullName>
    </submittedName>
</protein>
<dbReference type="RefSeq" id="WP_130646566.1">
    <property type="nucleotide sequence ID" value="NZ_PGCL01000002.1"/>
</dbReference>
<dbReference type="OrthoDB" id="110739at2157"/>
<proteinExistence type="predicted"/>
<comment type="caution">
    <text evidence="1">The sequence shown here is derived from an EMBL/GenBank/DDBJ whole genome shotgun (WGS) entry which is preliminary data.</text>
</comment>
<accession>A0A483CTP1</accession>
<reference evidence="1 2" key="1">
    <citation type="submission" date="2017-11" db="EMBL/GenBank/DDBJ databases">
        <title>Isolation and Characterization of Methanofollis Species from Methane Seep Offshore SW Taiwan.</title>
        <authorList>
            <person name="Teng N.-H."/>
            <person name="Lai M.-C."/>
            <person name="Chen S.-C."/>
        </authorList>
    </citation>
    <scope>NUCLEOTIDE SEQUENCE [LARGE SCALE GENOMIC DNA]</scope>
    <source>
        <strain evidence="1 2">FWC-SCC2</strain>
    </source>
</reference>
<gene>
    <name evidence="1" type="ORF">CUJ86_05560</name>
</gene>
<dbReference type="AlphaFoldDB" id="A0A483CTP1"/>
<dbReference type="EMBL" id="PGCL01000002">
    <property type="protein sequence ID" value="TAJ44763.1"/>
    <property type="molecule type" value="Genomic_DNA"/>
</dbReference>
<sequence>MCIQHVYFARSHATGYSAFLNHLVDDLTGTGAEISPDDPRFRGSMRIRRGSEYGILRVIRSGPDIQIIYSPDERNSPARKTPLAMLIEENVTDIDDEMKALSDGQVQEPQSEDLIRITLSDIHLELLSVQEEIEHLRSRGKDVSTPERRALRAETLYHEAKSDLGDGHVQAAMAKTIAIQVMVEKAEAGLSEIEE</sequence>
<dbReference type="Proteomes" id="UP000292580">
    <property type="component" value="Unassembled WGS sequence"/>
</dbReference>
<evidence type="ECO:0000313" key="1">
    <source>
        <dbReference type="EMBL" id="TAJ44763.1"/>
    </source>
</evidence>
<evidence type="ECO:0000313" key="2">
    <source>
        <dbReference type="Proteomes" id="UP000292580"/>
    </source>
</evidence>
<organism evidence="1 2">
    <name type="scientific">Methanofollis fontis</name>
    <dbReference type="NCBI Taxonomy" id="2052832"/>
    <lineage>
        <taxon>Archaea</taxon>
        <taxon>Methanobacteriati</taxon>
        <taxon>Methanobacteriota</taxon>
        <taxon>Stenosarchaea group</taxon>
        <taxon>Methanomicrobia</taxon>
        <taxon>Methanomicrobiales</taxon>
        <taxon>Methanomicrobiaceae</taxon>
        <taxon>Methanofollis</taxon>
    </lineage>
</organism>
<name>A0A483CTP1_9EURY</name>